<dbReference type="PROSITE" id="PS51257">
    <property type="entry name" value="PROKAR_LIPOPROTEIN"/>
    <property type="match status" value="1"/>
</dbReference>
<dbReference type="SUPFAM" id="SSF111369">
    <property type="entry name" value="HlyD-like secretion proteins"/>
    <property type="match status" value="1"/>
</dbReference>
<dbReference type="Gene3D" id="2.40.50.100">
    <property type="match status" value="1"/>
</dbReference>
<dbReference type="Proteomes" id="UP001651880">
    <property type="component" value="Unassembled WGS sequence"/>
</dbReference>
<keyword evidence="2 3" id="KW-0175">Coiled coil</keyword>
<evidence type="ECO:0000259" key="4">
    <source>
        <dbReference type="Pfam" id="PF25990"/>
    </source>
</evidence>
<dbReference type="InterPro" id="IPR058636">
    <property type="entry name" value="Beta-barrel_YknX"/>
</dbReference>
<keyword evidence="6" id="KW-1185">Reference proteome</keyword>
<comment type="caution">
    <text evidence="5">The sequence shown here is derived from an EMBL/GenBank/DDBJ whole genome shotgun (WGS) entry which is preliminary data.</text>
</comment>
<dbReference type="PANTHER" id="PTHR32347:SF14">
    <property type="entry name" value="EFFLUX SYSTEM COMPONENT YKNX-RELATED"/>
    <property type="match status" value="1"/>
</dbReference>
<evidence type="ECO:0000256" key="3">
    <source>
        <dbReference type="SAM" id="Coils"/>
    </source>
</evidence>
<comment type="subcellular location">
    <subcellularLocation>
        <location evidence="1">Cell envelope</location>
    </subcellularLocation>
</comment>
<dbReference type="InterPro" id="IPR050465">
    <property type="entry name" value="UPF0194_transport"/>
</dbReference>
<dbReference type="PANTHER" id="PTHR32347">
    <property type="entry name" value="EFFLUX SYSTEM COMPONENT YKNX-RELATED"/>
    <property type="match status" value="1"/>
</dbReference>
<protein>
    <submittedName>
        <fullName evidence="5">Efflux RND transporter periplasmic adaptor subunit</fullName>
    </submittedName>
</protein>
<dbReference type="EMBL" id="JAJEKE010000004">
    <property type="protein sequence ID" value="MCQ1529359.1"/>
    <property type="molecule type" value="Genomic_DNA"/>
</dbReference>
<name>A0ABT1NE85_9FIRM</name>
<evidence type="ECO:0000313" key="5">
    <source>
        <dbReference type="EMBL" id="MCQ1529359.1"/>
    </source>
</evidence>
<gene>
    <name evidence="5" type="ORF">LJD61_07310</name>
</gene>
<feature type="coiled-coil region" evidence="3">
    <location>
        <begin position="89"/>
        <end position="228"/>
    </location>
</feature>
<organism evidence="5 6">
    <name type="scientific">Lutispora saccharofermentans</name>
    <dbReference type="NCBI Taxonomy" id="3024236"/>
    <lineage>
        <taxon>Bacteria</taxon>
        <taxon>Bacillati</taxon>
        <taxon>Bacillota</taxon>
        <taxon>Clostridia</taxon>
        <taxon>Lutisporales</taxon>
        <taxon>Lutisporaceae</taxon>
        <taxon>Lutispora</taxon>
    </lineage>
</organism>
<dbReference type="Gene3D" id="2.40.30.170">
    <property type="match status" value="1"/>
</dbReference>
<evidence type="ECO:0000313" key="6">
    <source>
        <dbReference type="Proteomes" id="UP001651880"/>
    </source>
</evidence>
<evidence type="ECO:0000256" key="1">
    <source>
        <dbReference type="ARBA" id="ARBA00004196"/>
    </source>
</evidence>
<accession>A0ABT1NE85</accession>
<sequence length="352" mass="39470">MRRILITVCLTAIILFTAGCQKKDGENAMAQQEQEQPQAPVQQTIQAFGVVKTKQVKGIMVDLPATIEKVHVQEGQSVKKGDVLITLSLKEIEEQIKEKEDSLKIAKLELEKLLEDVGDRNNENIDYEPEIIQAKNNLEKVQIEYDKLEKDLKNKEAMLAKGGIPQNEFDESKVILEQKQKEIENDKIRLEDLKNKQRISNNKSALDIKIKEQNIVSLKSQLQTLKDKIAQSGIKGNEIICDIPNGVIEKINNSAGDRLNAEKQIMSILDLDTLIVQANVAEDFIKDIKVGSKAVINPLANPEKEYEGTISRISNMAVQDNGETVVPVEITITETDESLLPNFNINIKIIVQ</sequence>
<proteinExistence type="predicted"/>
<feature type="domain" description="YknX-like beta-barrel" evidence="4">
    <location>
        <begin position="274"/>
        <end position="349"/>
    </location>
</feature>
<reference evidence="5 6" key="1">
    <citation type="submission" date="2021-10" db="EMBL/GenBank/DDBJ databases">
        <title>Lutispora strain m25 sp. nov., a thermophilic, non-spore-forming bacterium isolated from a lab-scale methanogenic bioreactor digesting anaerobic sludge.</title>
        <authorList>
            <person name="El Houari A."/>
            <person name="Mcdonald J."/>
        </authorList>
    </citation>
    <scope>NUCLEOTIDE SEQUENCE [LARGE SCALE GENOMIC DNA]</scope>
    <source>
        <strain evidence="6">m25</strain>
    </source>
</reference>
<dbReference type="RefSeq" id="WP_255226874.1">
    <property type="nucleotide sequence ID" value="NZ_JAJEKE010000004.1"/>
</dbReference>
<dbReference type="Pfam" id="PF25990">
    <property type="entry name" value="Beta-barrel_YknX"/>
    <property type="match status" value="1"/>
</dbReference>
<evidence type="ECO:0000256" key="2">
    <source>
        <dbReference type="ARBA" id="ARBA00023054"/>
    </source>
</evidence>